<evidence type="ECO:0000256" key="4">
    <source>
        <dbReference type="ARBA" id="ARBA00022777"/>
    </source>
</evidence>
<evidence type="ECO:0000313" key="8">
    <source>
        <dbReference type="EMBL" id="EGB12477.1"/>
    </source>
</evidence>
<organism evidence="9">
    <name type="scientific">Aureococcus anophagefferens</name>
    <name type="common">Harmful bloom alga</name>
    <dbReference type="NCBI Taxonomy" id="44056"/>
    <lineage>
        <taxon>Eukaryota</taxon>
        <taxon>Sar</taxon>
        <taxon>Stramenopiles</taxon>
        <taxon>Ochrophyta</taxon>
        <taxon>Pelagophyceae</taxon>
        <taxon>Pelagomonadales</taxon>
        <taxon>Pelagomonadaceae</taxon>
        <taxon>Aureococcus</taxon>
    </lineage>
</organism>
<evidence type="ECO:0000259" key="7">
    <source>
        <dbReference type="PROSITE" id="PS51158"/>
    </source>
</evidence>
<dbReference type="InterPro" id="IPR004166">
    <property type="entry name" value="a-kinase_dom"/>
</dbReference>
<evidence type="ECO:0000256" key="3">
    <source>
        <dbReference type="ARBA" id="ARBA00022741"/>
    </source>
</evidence>
<dbReference type="PROSITE" id="PS51158">
    <property type="entry name" value="ALPHA_KINASE"/>
    <property type="match status" value="1"/>
</dbReference>
<dbReference type="SUPFAM" id="SSF56112">
    <property type="entry name" value="Protein kinase-like (PK-like)"/>
    <property type="match status" value="1"/>
</dbReference>
<dbReference type="InParanoid" id="F0XYR1"/>
<evidence type="ECO:0000256" key="6">
    <source>
        <dbReference type="SAM" id="MobiDB-lite"/>
    </source>
</evidence>
<dbReference type="OrthoDB" id="301415at2759"/>
<dbReference type="Gene3D" id="3.20.200.10">
    <property type="entry name" value="MHCK/EF2 kinase"/>
    <property type="match status" value="1"/>
</dbReference>
<dbReference type="Proteomes" id="UP000002729">
    <property type="component" value="Unassembled WGS sequence"/>
</dbReference>
<keyword evidence="1" id="KW-0723">Serine/threonine-protein kinase</keyword>
<sequence>MIPHRYQRNYVLKTYKPGKARGGGDRLRTMLEVDAQMQAESKALAARYNARLRRLFDAGEFDRRAPQPMKLKCVDMLEASLVVFKDRPGRPCYFMEAYVEGDFVKHNGNAGYVNDRDHVARATPQAFSHFTFCETGGARLVVDVQGVGQGSKRERNSQLQRLRSRPFSTRVGDLFTDPQVHTRDGAGFGVGNGGPRGIALFFATHRCNRICGAMGLARFKRQGDGLFCEAAPPRGAEAAHAAALGRLEAALDGEVFDDAGAAAGDAGPARFRDGSDALFAALPASAPRDPPPAAALMREAHRALGFMLLHGDATLARPSPAAALYHLAAAALGGEATALAFLGDARRERDARVAALAATRAARDARARRRRREDDAKRAAAGLLLALALYNVARAAAALLGGGSPPKGALAPPLGTASPPKPSPPMDGAAAALLGKAPGRPLPRTPVAPRAPAHVDTPSLAPVAHAPPALGAPRSPRGEPLAAPPLAAPRSPRSPLAPVSPKRAAPPDHAAAPAPRATSALVASAARLQQQERAAGGAAAALAAAAGDVAEAEDAGAAGGLAAAAADVAERGRREARASMVDVAREEEATRCATLRAAAADVAEAEGAGAAAAAAAVAEGAAAAAVASVANKLFDAASASSDDAPAPAPAEEAEEEAAAPRRRPVDWAPVDAGFEDVLRQLEDANATYAHALAILPEAGAPAPRAAPDFAMMMDRLSAAYAHATDVLAARDAPPPPPPRPAQHRVKPDFVPFSGHGRTLGGRW</sequence>
<keyword evidence="5" id="KW-0067">ATP-binding</keyword>
<protein>
    <recommendedName>
        <fullName evidence="7">Alpha-type protein kinase domain-containing protein</fullName>
    </recommendedName>
</protein>
<dbReference type="AlphaFoldDB" id="F0XYR1"/>
<dbReference type="PANTHER" id="PTHR45992:SF2">
    <property type="entry name" value="EUKARYOTIC ELONGATION FACTOR 2 KINASE"/>
    <property type="match status" value="1"/>
</dbReference>
<dbReference type="InterPro" id="IPR051852">
    <property type="entry name" value="Alpha-type_PK"/>
</dbReference>
<dbReference type="OMA" id="FATHRCN"/>
<evidence type="ECO:0000256" key="1">
    <source>
        <dbReference type="ARBA" id="ARBA00022527"/>
    </source>
</evidence>
<feature type="compositionally biased region" description="Low complexity" evidence="6">
    <location>
        <begin position="488"/>
        <end position="518"/>
    </location>
</feature>
<dbReference type="GO" id="GO:0004674">
    <property type="term" value="F:protein serine/threonine kinase activity"/>
    <property type="evidence" value="ECO:0007669"/>
    <property type="project" value="UniProtKB-KW"/>
</dbReference>
<name>F0XYR1_AURAN</name>
<dbReference type="GO" id="GO:0005524">
    <property type="term" value="F:ATP binding"/>
    <property type="evidence" value="ECO:0007669"/>
    <property type="project" value="UniProtKB-KW"/>
</dbReference>
<dbReference type="InterPro" id="IPR011009">
    <property type="entry name" value="Kinase-like_dom_sf"/>
</dbReference>
<evidence type="ECO:0000256" key="2">
    <source>
        <dbReference type="ARBA" id="ARBA00022679"/>
    </source>
</evidence>
<feature type="region of interest" description="Disordered" evidence="6">
    <location>
        <begin position="639"/>
        <end position="663"/>
    </location>
</feature>
<keyword evidence="4" id="KW-0418">Kinase</keyword>
<dbReference type="eggNOG" id="ENOG502QVA3">
    <property type="taxonomic scope" value="Eukaryota"/>
</dbReference>
<dbReference type="KEGG" id="aaf:AURANDRAFT_61014"/>
<feature type="region of interest" description="Disordered" evidence="6">
    <location>
        <begin position="731"/>
        <end position="763"/>
    </location>
</feature>
<dbReference type="GeneID" id="20223278"/>
<feature type="compositionally biased region" description="Low complexity" evidence="6">
    <location>
        <begin position="428"/>
        <end position="439"/>
    </location>
</feature>
<dbReference type="PANTHER" id="PTHR45992">
    <property type="entry name" value="EUKARYOTIC ELONGATION FACTOR 2 KINASE-RELATED"/>
    <property type="match status" value="1"/>
</dbReference>
<dbReference type="RefSeq" id="XP_009033502.1">
    <property type="nucleotide sequence ID" value="XM_009035254.1"/>
</dbReference>
<dbReference type="GO" id="GO:0031037">
    <property type="term" value="P:myosin II filament disassembly"/>
    <property type="evidence" value="ECO:0007669"/>
    <property type="project" value="TreeGrafter"/>
</dbReference>
<evidence type="ECO:0000313" key="9">
    <source>
        <dbReference type="Proteomes" id="UP000002729"/>
    </source>
</evidence>
<reference evidence="8 9" key="1">
    <citation type="journal article" date="2011" name="Proc. Natl. Acad. Sci. U.S.A.">
        <title>Niche of harmful alga Aureococcus anophagefferens revealed through ecogenomics.</title>
        <authorList>
            <person name="Gobler C.J."/>
            <person name="Berry D.L."/>
            <person name="Dyhrman S.T."/>
            <person name="Wilhelm S.W."/>
            <person name="Salamov A."/>
            <person name="Lobanov A.V."/>
            <person name="Zhang Y."/>
            <person name="Collier J.L."/>
            <person name="Wurch L.L."/>
            <person name="Kustka A.B."/>
            <person name="Dill B.D."/>
            <person name="Shah M."/>
            <person name="VerBerkmoes N.C."/>
            <person name="Kuo A."/>
            <person name="Terry A."/>
            <person name="Pangilinan J."/>
            <person name="Lindquist E.A."/>
            <person name="Lucas S."/>
            <person name="Paulsen I.T."/>
            <person name="Hattenrath-Lehmann T.K."/>
            <person name="Talmage S.C."/>
            <person name="Walker E.A."/>
            <person name="Koch F."/>
            <person name="Burson A.M."/>
            <person name="Marcoval M.A."/>
            <person name="Tang Y.Z."/>
            <person name="Lecleir G.R."/>
            <person name="Coyne K.J."/>
            <person name="Berg G.M."/>
            <person name="Bertrand E.M."/>
            <person name="Saito M.A."/>
            <person name="Gladyshev V.N."/>
            <person name="Grigoriev I.V."/>
        </authorList>
    </citation>
    <scope>NUCLEOTIDE SEQUENCE [LARGE SCALE GENOMIC DNA]</scope>
    <source>
        <strain evidence="9">CCMP 1984</strain>
    </source>
</reference>
<dbReference type="SMART" id="SM00811">
    <property type="entry name" value="Alpha_kinase"/>
    <property type="match status" value="1"/>
</dbReference>
<gene>
    <name evidence="8" type="ORF">AURANDRAFT_61014</name>
</gene>
<keyword evidence="2" id="KW-0808">Transferase</keyword>
<dbReference type="EMBL" id="GL833121">
    <property type="protein sequence ID" value="EGB12477.1"/>
    <property type="molecule type" value="Genomic_DNA"/>
</dbReference>
<keyword evidence="3" id="KW-0547">Nucleotide-binding</keyword>
<dbReference type="Pfam" id="PF02816">
    <property type="entry name" value="Alpha_kinase"/>
    <property type="match status" value="1"/>
</dbReference>
<proteinExistence type="predicted"/>
<keyword evidence="9" id="KW-1185">Reference proteome</keyword>
<feature type="region of interest" description="Disordered" evidence="6">
    <location>
        <begin position="410"/>
        <end position="518"/>
    </location>
</feature>
<feature type="domain" description="Alpha-type protein kinase" evidence="7">
    <location>
        <begin position="1"/>
        <end position="219"/>
    </location>
</feature>
<accession>F0XYR1</accession>
<dbReference type="GO" id="GO:1903013">
    <property type="term" value="P:response to differentiation-inducing factor 1"/>
    <property type="evidence" value="ECO:0007669"/>
    <property type="project" value="TreeGrafter"/>
</dbReference>
<evidence type="ECO:0000256" key="5">
    <source>
        <dbReference type="ARBA" id="ARBA00022840"/>
    </source>
</evidence>